<feature type="compositionally biased region" description="Polar residues" evidence="1">
    <location>
        <begin position="95"/>
        <end position="105"/>
    </location>
</feature>
<name>A0A5C5Y4N5_9PLAN</name>
<dbReference type="EMBL" id="SJPL01000001">
    <property type="protein sequence ID" value="TWT70577.1"/>
    <property type="molecule type" value="Genomic_DNA"/>
</dbReference>
<sequence>MGFPRRRITGGCVCRVGKHFGRQFARRQLALLGVSRMPVVTAFRRVSGRMMPRPGRDMDLPAMNVTRAAQLRLADTLAVRRTHATDVQPPGKVAYQQQQHGQAGDSSLKRKHRLLQRKKRTRMHKQRRTATRDRSQPIFTAESSMPASLRRVNAFGFPSNARTWVLHHPRRRHQPRVEFCKNGLAKAVNARTHTKSNWRLRPRLPDPYDGAAEALRWEAAT</sequence>
<keyword evidence="3" id="KW-1185">Reference proteome</keyword>
<protein>
    <submittedName>
        <fullName evidence="2">Uncharacterized protein</fullName>
    </submittedName>
</protein>
<evidence type="ECO:0000313" key="3">
    <source>
        <dbReference type="Proteomes" id="UP000317238"/>
    </source>
</evidence>
<evidence type="ECO:0000256" key="1">
    <source>
        <dbReference type="SAM" id="MobiDB-lite"/>
    </source>
</evidence>
<gene>
    <name evidence="2" type="ORF">Pan14r_28840</name>
</gene>
<organism evidence="2 3">
    <name type="scientific">Crateriforma conspicua</name>
    <dbReference type="NCBI Taxonomy" id="2527996"/>
    <lineage>
        <taxon>Bacteria</taxon>
        <taxon>Pseudomonadati</taxon>
        <taxon>Planctomycetota</taxon>
        <taxon>Planctomycetia</taxon>
        <taxon>Planctomycetales</taxon>
        <taxon>Planctomycetaceae</taxon>
        <taxon>Crateriforma</taxon>
    </lineage>
</organism>
<dbReference type="Proteomes" id="UP000317238">
    <property type="component" value="Unassembled WGS sequence"/>
</dbReference>
<comment type="caution">
    <text evidence="2">The sequence shown here is derived from an EMBL/GenBank/DDBJ whole genome shotgun (WGS) entry which is preliminary data.</text>
</comment>
<proteinExistence type="predicted"/>
<dbReference type="AlphaFoldDB" id="A0A5C5Y4N5"/>
<evidence type="ECO:0000313" key="2">
    <source>
        <dbReference type="EMBL" id="TWT70577.1"/>
    </source>
</evidence>
<accession>A0A5C5Y4N5</accession>
<reference evidence="2 3" key="1">
    <citation type="submission" date="2019-02" db="EMBL/GenBank/DDBJ databases">
        <title>Deep-cultivation of Planctomycetes and their phenomic and genomic characterization uncovers novel biology.</title>
        <authorList>
            <person name="Wiegand S."/>
            <person name="Jogler M."/>
            <person name="Boedeker C."/>
            <person name="Pinto D."/>
            <person name="Vollmers J."/>
            <person name="Rivas-Marin E."/>
            <person name="Kohn T."/>
            <person name="Peeters S.H."/>
            <person name="Heuer A."/>
            <person name="Rast P."/>
            <person name="Oberbeckmann S."/>
            <person name="Bunk B."/>
            <person name="Jeske O."/>
            <person name="Meyerdierks A."/>
            <person name="Storesund J.E."/>
            <person name="Kallscheuer N."/>
            <person name="Luecker S."/>
            <person name="Lage O.M."/>
            <person name="Pohl T."/>
            <person name="Merkel B.J."/>
            <person name="Hornburger P."/>
            <person name="Mueller R.-W."/>
            <person name="Bruemmer F."/>
            <person name="Labrenz M."/>
            <person name="Spormann A.M."/>
            <person name="Op Den Camp H."/>
            <person name="Overmann J."/>
            <person name="Amann R."/>
            <person name="Jetten M.S.M."/>
            <person name="Mascher T."/>
            <person name="Medema M.H."/>
            <person name="Devos D.P."/>
            <person name="Kaster A.-K."/>
            <person name="Ovreas L."/>
            <person name="Rohde M."/>
            <person name="Galperin M.Y."/>
            <person name="Jogler C."/>
        </authorList>
    </citation>
    <scope>NUCLEOTIDE SEQUENCE [LARGE SCALE GENOMIC DNA]</scope>
    <source>
        <strain evidence="2 3">Pan14r</strain>
    </source>
</reference>
<feature type="region of interest" description="Disordered" evidence="1">
    <location>
        <begin position="84"/>
        <end position="111"/>
    </location>
</feature>